<proteinExistence type="predicted"/>
<dbReference type="Proteomes" id="UP000076587">
    <property type="component" value="Unassembled WGS sequence"/>
</dbReference>
<organism evidence="2 3">
    <name type="scientific">Pseudoalteromonas luteoviolacea NCIMB 1942</name>
    <dbReference type="NCBI Taxonomy" id="1365253"/>
    <lineage>
        <taxon>Bacteria</taxon>
        <taxon>Pseudomonadati</taxon>
        <taxon>Pseudomonadota</taxon>
        <taxon>Gammaproteobacteria</taxon>
        <taxon>Alteromonadales</taxon>
        <taxon>Pseudoalteromonadaceae</taxon>
        <taxon>Pseudoalteromonas</taxon>
    </lineage>
</organism>
<feature type="signal peptide" evidence="1">
    <location>
        <begin position="1"/>
        <end position="19"/>
    </location>
</feature>
<dbReference type="PATRIC" id="fig|1365253.3.peg.2448"/>
<evidence type="ECO:0000256" key="1">
    <source>
        <dbReference type="SAM" id="SignalP"/>
    </source>
</evidence>
<comment type="caution">
    <text evidence="2">The sequence shown here is derived from an EMBL/GenBank/DDBJ whole genome shotgun (WGS) entry which is preliminary data.</text>
</comment>
<feature type="chain" id="PRO_5007831513" evidence="1">
    <location>
        <begin position="20"/>
        <end position="229"/>
    </location>
</feature>
<evidence type="ECO:0000313" key="3">
    <source>
        <dbReference type="Proteomes" id="UP000076587"/>
    </source>
</evidence>
<dbReference type="AlphaFoldDB" id="A0A162ABV3"/>
<keyword evidence="1" id="KW-0732">Signal</keyword>
<reference evidence="2 3" key="1">
    <citation type="submission" date="2013-07" db="EMBL/GenBank/DDBJ databases">
        <title>Comparative Genomic and Metabolomic Analysis of Twelve Strains of Pseudoalteromonas luteoviolacea.</title>
        <authorList>
            <person name="Vynne N.G."/>
            <person name="Mansson M."/>
            <person name="Gram L."/>
        </authorList>
    </citation>
    <scope>NUCLEOTIDE SEQUENCE [LARGE SCALE GENOMIC DNA]</scope>
    <source>
        <strain evidence="2 3">NCIMB 1942</strain>
    </source>
</reference>
<sequence>MTIKHALYTCLFVSFSTLALEDTYQQFVEKAIAKFQATERSKWAFTYHNNEIEEGEKTEVYAQYVPHNPRGERWQLLKLNGIRPTKKEAKNFASHREHEGYSIKLTELINPKALLLDKETDQTITFSYPVQLADLGKDAIGKLIGTVKINKSTANIEEVNIINTEAFSPIALADISHFKLSMQFQTINNSVLPKNTYMEMNGTFSFFVDIEETSQTTFSNYQFLGTKQL</sequence>
<protein>
    <submittedName>
        <fullName evidence="2">Uncharacterized protein</fullName>
    </submittedName>
</protein>
<accession>A0A162ABV3</accession>
<evidence type="ECO:0000313" key="2">
    <source>
        <dbReference type="EMBL" id="KZN47253.1"/>
    </source>
</evidence>
<dbReference type="EMBL" id="AUXT01000157">
    <property type="protein sequence ID" value="KZN47253.1"/>
    <property type="molecule type" value="Genomic_DNA"/>
</dbReference>
<name>A0A162ABV3_9GAMM</name>
<gene>
    <name evidence="2" type="ORF">N482_10075</name>
</gene>